<dbReference type="EMBL" id="LJCR01002587">
    <property type="protein sequence ID" value="KPV48520.1"/>
    <property type="molecule type" value="Genomic_DNA"/>
</dbReference>
<evidence type="ECO:0000313" key="4">
    <source>
        <dbReference type="Proteomes" id="UP000050509"/>
    </source>
</evidence>
<dbReference type="Proteomes" id="UP000050509">
    <property type="component" value="Unassembled WGS sequence"/>
</dbReference>
<evidence type="ECO:0000259" key="2">
    <source>
        <dbReference type="Pfam" id="PF17863"/>
    </source>
</evidence>
<dbReference type="GO" id="GO:0005524">
    <property type="term" value="F:ATP binding"/>
    <property type="evidence" value="ECO:0007669"/>
    <property type="project" value="InterPro"/>
</dbReference>
<dbReference type="InterPro" id="IPR041628">
    <property type="entry name" value="ChlI/MoxR_AAA_lid"/>
</dbReference>
<comment type="caution">
    <text evidence="3">The sequence shown here is derived from an EMBL/GenBank/DDBJ whole genome shotgun (WGS) entry which is preliminary data.</text>
</comment>
<feature type="non-terminal residue" evidence="3">
    <location>
        <position position="1"/>
    </location>
</feature>
<proteinExistence type="predicted"/>
<gene>
    <name evidence="3" type="ORF">SE17_37620</name>
</gene>
<dbReference type="Gene3D" id="3.40.50.300">
    <property type="entry name" value="P-loop containing nucleotide triphosphate hydrolases"/>
    <property type="match status" value="1"/>
</dbReference>
<dbReference type="SUPFAM" id="SSF52540">
    <property type="entry name" value="P-loop containing nucleoside triphosphate hydrolases"/>
    <property type="match status" value="1"/>
</dbReference>
<dbReference type="PANTHER" id="PTHR42759">
    <property type="entry name" value="MOXR FAMILY PROTEIN"/>
    <property type="match status" value="1"/>
</dbReference>
<feature type="domain" description="ChlI/MoxR AAA lid" evidence="2">
    <location>
        <begin position="120"/>
        <end position="187"/>
    </location>
</feature>
<dbReference type="InterPro" id="IPR050764">
    <property type="entry name" value="CbbQ/NirQ/NorQ/GpvN"/>
</dbReference>
<dbReference type="Pfam" id="PF17863">
    <property type="entry name" value="AAA_lid_2"/>
    <property type="match status" value="1"/>
</dbReference>
<protein>
    <submittedName>
        <fullName evidence="3">AAA family ATPase</fullName>
    </submittedName>
</protein>
<dbReference type="Pfam" id="PF07726">
    <property type="entry name" value="AAA_3"/>
    <property type="match status" value="1"/>
</dbReference>
<reference evidence="3 4" key="1">
    <citation type="submission" date="2015-09" db="EMBL/GenBank/DDBJ databases">
        <title>Draft genome sequence of Kouleothrix aurantiaca JCM 19913.</title>
        <authorList>
            <person name="Hemp J."/>
        </authorList>
    </citation>
    <scope>NUCLEOTIDE SEQUENCE [LARGE SCALE GENOMIC DNA]</scope>
    <source>
        <strain evidence="3 4">COM-B</strain>
    </source>
</reference>
<dbReference type="AlphaFoldDB" id="A0A0P9F873"/>
<keyword evidence="4" id="KW-1185">Reference proteome</keyword>
<accession>A0A0P9F873</accession>
<organism evidence="3 4">
    <name type="scientific">Kouleothrix aurantiaca</name>
    <dbReference type="NCBI Taxonomy" id="186479"/>
    <lineage>
        <taxon>Bacteria</taxon>
        <taxon>Bacillati</taxon>
        <taxon>Chloroflexota</taxon>
        <taxon>Chloroflexia</taxon>
        <taxon>Chloroflexales</taxon>
        <taxon>Roseiflexineae</taxon>
        <taxon>Roseiflexaceae</taxon>
        <taxon>Kouleothrix</taxon>
    </lineage>
</organism>
<dbReference type="Gene3D" id="1.10.8.80">
    <property type="entry name" value="Magnesium chelatase subunit I, C-Terminal domain"/>
    <property type="match status" value="1"/>
</dbReference>
<dbReference type="InterPro" id="IPR011703">
    <property type="entry name" value="ATPase_AAA-3"/>
</dbReference>
<dbReference type="GO" id="GO:0016887">
    <property type="term" value="F:ATP hydrolysis activity"/>
    <property type="evidence" value="ECO:0007669"/>
    <property type="project" value="InterPro"/>
</dbReference>
<feature type="domain" description="ATPase AAA-3" evidence="1">
    <location>
        <begin position="2"/>
        <end position="57"/>
    </location>
</feature>
<evidence type="ECO:0000313" key="3">
    <source>
        <dbReference type="EMBL" id="KPV48520.1"/>
    </source>
</evidence>
<evidence type="ECO:0000259" key="1">
    <source>
        <dbReference type="Pfam" id="PF07726"/>
    </source>
</evidence>
<dbReference type="InterPro" id="IPR027417">
    <property type="entry name" value="P-loop_NTPase"/>
</dbReference>
<name>A0A0P9F873_9CHLR</name>
<dbReference type="PANTHER" id="PTHR42759:SF5">
    <property type="entry name" value="METHANOL DEHYDROGENASE REGULATOR"/>
    <property type="match status" value="1"/>
</dbReference>
<sequence>RPRTQGALLGAMGEGQVTIDGETRMLNQPFLVLATQNPGEFEGTFPLPEAQLDRFLVEVSLGYPTPAEETLMLEALAGAHPITTIAQVVDGAQLPELQRAIWAIHVQDSLRDYIFRLATATRTHPDLALGVSPRATFALFRAAQAAAALAGREFVLPDDIKALVRPVWQHRLMLRPESALRGRTAEAVLGGVLAETTLDLGENEA</sequence>